<gene>
    <name evidence="8" type="ORF">E2562_036238</name>
</gene>
<evidence type="ECO:0000256" key="4">
    <source>
        <dbReference type="ARBA" id="ARBA00023163"/>
    </source>
</evidence>
<proteinExistence type="predicted"/>
<evidence type="ECO:0000313" key="8">
    <source>
        <dbReference type="EMBL" id="KAF0927818.1"/>
    </source>
</evidence>
<dbReference type="SUPFAM" id="SSF118290">
    <property type="entry name" value="WRKY DNA-binding domain"/>
    <property type="match status" value="1"/>
</dbReference>
<dbReference type="OrthoDB" id="647014at2759"/>
<evidence type="ECO:0000313" key="9">
    <source>
        <dbReference type="Proteomes" id="UP000479710"/>
    </source>
</evidence>
<dbReference type="InterPro" id="IPR036576">
    <property type="entry name" value="WRKY_dom_sf"/>
</dbReference>
<dbReference type="PANTHER" id="PTHR31282">
    <property type="entry name" value="WRKY TRANSCRIPTION FACTOR 21-RELATED"/>
    <property type="match status" value="1"/>
</dbReference>
<dbReference type="InterPro" id="IPR003657">
    <property type="entry name" value="WRKY_dom"/>
</dbReference>
<dbReference type="EMBL" id="SPHZ02000003">
    <property type="protein sequence ID" value="KAF0927818.1"/>
    <property type="molecule type" value="Genomic_DNA"/>
</dbReference>
<dbReference type="GO" id="GO:0003700">
    <property type="term" value="F:DNA-binding transcription factor activity"/>
    <property type="evidence" value="ECO:0007669"/>
    <property type="project" value="InterPro"/>
</dbReference>
<evidence type="ECO:0000256" key="5">
    <source>
        <dbReference type="ARBA" id="ARBA00023242"/>
    </source>
</evidence>
<dbReference type="Pfam" id="PF03106">
    <property type="entry name" value="WRKY"/>
    <property type="match status" value="1"/>
</dbReference>
<keyword evidence="2" id="KW-0805">Transcription regulation</keyword>
<keyword evidence="3" id="KW-0238">DNA-binding</keyword>
<comment type="subcellular location">
    <subcellularLocation>
        <location evidence="1">Nucleus</location>
    </subcellularLocation>
</comment>
<evidence type="ECO:0000256" key="3">
    <source>
        <dbReference type="ARBA" id="ARBA00023125"/>
    </source>
</evidence>
<dbReference type="Gene3D" id="2.20.25.80">
    <property type="entry name" value="WRKY domain"/>
    <property type="match status" value="1"/>
</dbReference>
<feature type="region of interest" description="Disordered" evidence="6">
    <location>
        <begin position="1"/>
        <end position="20"/>
    </location>
</feature>
<comment type="caution">
    <text evidence="8">The sequence shown here is derived from an EMBL/GenBank/DDBJ whole genome shotgun (WGS) entry which is preliminary data.</text>
</comment>
<feature type="domain" description="WRKY" evidence="7">
    <location>
        <begin position="109"/>
        <end position="181"/>
    </location>
</feature>
<organism evidence="8 9">
    <name type="scientific">Oryza meyeriana var. granulata</name>
    <dbReference type="NCBI Taxonomy" id="110450"/>
    <lineage>
        <taxon>Eukaryota</taxon>
        <taxon>Viridiplantae</taxon>
        <taxon>Streptophyta</taxon>
        <taxon>Embryophyta</taxon>
        <taxon>Tracheophyta</taxon>
        <taxon>Spermatophyta</taxon>
        <taxon>Magnoliopsida</taxon>
        <taxon>Liliopsida</taxon>
        <taxon>Poales</taxon>
        <taxon>Poaceae</taxon>
        <taxon>BOP clade</taxon>
        <taxon>Oryzoideae</taxon>
        <taxon>Oryzeae</taxon>
        <taxon>Oryzinae</taxon>
        <taxon>Oryza</taxon>
        <taxon>Oryza meyeriana</taxon>
    </lineage>
</organism>
<dbReference type="SMART" id="SM00774">
    <property type="entry name" value="WRKY"/>
    <property type="match status" value="1"/>
</dbReference>
<reference evidence="8 9" key="1">
    <citation type="submission" date="2019-11" db="EMBL/GenBank/DDBJ databases">
        <title>Whole genome sequence of Oryza granulata.</title>
        <authorList>
            <person name="Li W."/>
        </authorList>
    </citation>
    <scope>NUCLEOTIDE SEQUENCE [LARGE SCALE GENOMIC DNA]</scope>
    <source>
        <strain evidence="9">cv. Menghai</strain>
        <tissue evidence="8">Leaf</tissue>
    </source>
</reference>
<sequence>MATRLPKSERSPSPPPDQRDAVIQELRKGTELAELLRRQLELIPELDRRDHALANVSDISMSLRSSLSALQYDYEREHCGSSSVAGPAIYYYTFKGAKSNSIVTTTPENDGFHWRKYGEKKILNTDFPRLYYRCGYSDEHQPSSSSTNSQVLDFTKASISSPMDPPVGAPILKEEEEEGAPSIDESTRIMSTVMPSYGAYDYDELSPQSWGVTGWQ</sequence>
<dbReference type="AlphaFoldDB" id="A0A6G1ET36"/>
<evidence type="ECO:0000259" key="7">
    <source>
        <dbReference type="PROSITE" id="PS50811"/>
    </source>
</evidence>
<dbReference type="InterPro" id="IPR044810">
    <property type="entry name" value="WRKY_plant"/>
</dbReference>
<evidence type="ECO:0000256" key="6">
    <source>
        <dbReference type="SAM" id="MobiDB-lite"/>
    </source>
</evidence>
<name>A0A6G1ET36_9ORYZ</name>
<protein>
    <recommendedName>
        <fullName evidence="7">WRKY domain-containing protein</fullName>
    </recommendedName>
</protein>
<feature type="region of interest" description="Disordered" evidence="6">
    <location>
        <begin position="157"/>
        <end position="188"/>
    </location>
</feature>
<dbReference type="GO" id="GO:0005634">
    <property type="term" value="C:nucleus"/>
    <property type="evidence" value="ECO:0007669"/>
    <property type="project" value="UniProtKB-SubCell"/>
</dbReference>
<evidence type="ECO:0000256" key="2">
    <source>
        <dbReference type="ARBA" id="ARBA00023015"/>
    </source>
</evidence>
<feature type="compositionally biased region" description="Basic and acidic residues" evidence="6">
    <location>
        <begin position="1"/>
        <end position="10"/>
    </location>
</feature>
<keyword evidence="5" id="KW-0539">Nucleus</keyword>
<dbReference type="GO" id="GO:0043565">
    <property type="term" value="F:sequence-specific DNA binding"/>
    <property type="evidence" value="ECO:0007669"/>
    <property type="project" value="InterPro"/>
</dbReference>
<keyword evidence="4" id="KW-0804">Transcription</keyword>
<accession>A0A6G1ET36</accession>
<dbReference type="PROSITE" id="PS50811">
    <property type="entry name" value="WRKY"/>
    <property type="match status" value="1"/>
</dbReference>
<keyword evidence="9" id="KW-1185">Reference proteome</keyword>
<dbReference type="Proteomes" id="UP000479710">
    <property type="component" value="Unassembled WGS sequence"/>
</dbReference>
<evidence type="ECO:0000256" key="1">
    <source>
        <dbReference type="ARBA" id="ARBA00004123"/>
    </source>
</evidence>